<gene>
    <name evidence="2" type="ORF">MBSD_1954</name>
</gene>
<reference evidence="2" key="1">
    <citation type="submission" date="2015-03" db="EMBL/GenBank/DDBJ databases">
        <title>Draft genome sequence of Mizugakiibacter sediminis skMP5.</title>
        <authorList>
            <person name="Watanabe T."/>
            <person name="Kojima H."/>
            <person name="Fukui M."/>
        </authorList>
    </citation>
    <scope>NUCLEOTIDE SEQUENCE</scope>
    <source>
        <strain evidence="2">SkMP5</strain>
    </source>
</reference>
<feature type="compositionally biased region" description="Low complexity" evidence="1">
    <location>
        <begin position="1"/>
        <end position="19"/>
    </location>
</feature>
<dbReference type="EMBL" id="DF952380">
    <property type="protein sequence ID" value="GAN45406.1"/>
    <property type="molecule type" value="Genomic_DNA"/>
</dbReference>
<evidence type="ECO:0000256" key="1">
    <source>
        <dbReference type="SAM" id="MobiDB-lite"/>
    </source>
</evidence>
<accession>A0A0U1PAU1</accession>
<sequence>MVEVAAQAGVDDQAAAGDAARQRDAAARRLRLGAIEAVGGAVRQAQPALHALVGQGGDAGGAGGLGHPGHANMRVPRSAARGLARAAGIRYSSAPFVLTFKCLERQRFSR</sequence>
<dbReference type="HOGENOM" id="CLU_2168097_0_0_6"/>
<dbReference type="AlphaFoldDB" id="A0A0U1PAU1"/>
<feature type="region of interest" description="Disordered" evidence="1">
    <location>
        <begin position="1"/>
        <end position="22"/>
    </location>
</feature>
<proteinExistence type="predicted"/>
<organism evidence="2">
    <name type="scientific">Mizugakiibacter sediminis</name>
    <dbReference type="NCBI Taxonomy" id="1475481"/>
    <lineage>
        <taxon>Bacteria</taxon>
        <taxon>Pseudomonadati</taxon>
        <taxon>Pseudomonadota</taxon>
        <taxon>Gammaproteobacteria</taxon>
        <taxon>Lysobacterales</taxon>
        <taxon>Rhodanobacteraceae</taxon>
        <taxon>Mizugakiibacter</taxon>
    </lineage>
</organism>
<protein>
    <submittedName>
        <fullName evidence="2">Uncharacterized protein</fullName>
    </submittedName>
</protein>
<name>A0A0U1PAU1_9GAMM</name>
<evidence type="ECO:0000313" key="2">
    <source>
        <dbReference type="EMBL" id="GAN45406.1"/>
    </source>
</evidence>